<keyword evidence="2" id="KW-1185">Reference proteome</keyword>
<evidence type="ECO:0000313" key="2">
    <source>
        <dbReference type="Proteomes" id="UP000287188"/>
    </source>
</evidence>
<accession>A0A402AYT6</accession>
<evidence type="ECO:0008006" key="3">
    <source>
        <dbReference type="Google" id="ProtNLM"/>
    </source>
</evidence>
<comment type="caution">
    <text evidence="1">The sequence shown here is derived from an EMBL/GenBank/DDBJ whole genome shotgun (WGS) entry which is preliminary data.</text>
</comment>
<organism evidence="1 2">
    <name type="scientific">Dictyobacter kobayashii</name>
    <dbReference type="NCBI Taxonomy" id="2014872"/>
    <lineage>
        <taxon>Bacteria</taxon>
        <taxon>Bacillati</taxon>
        <taxon>Chloroflexota</taxon>
        <taxon>Ktedonobacteria</taxon>
        <taxon>Ktedonobacterales</taxon>
        <taxon>Dictyobacteraceae</taxon>
        <taxon>Dictyobacter</taxon>
    </lineage>
</organism>
<dbReference type="OrthoDB" id="166309at2"/>
<proteinExistence type="predicted"/>
<sequence>MHCPVCHEQMKIKRKDVSYNRARPTTYDRTLYHCANCDSWIKTEVPLKEILIQPDLQQPAS</sequence>
<dbReference type="Proteomes" id="UP000287188">
    <property type="component" value="Unassembled WGS sequence"/>
</dbReference>
<dbReference type="EMBL" id="BIFS01000002">
    <property type="protein sequence ID" value="GCE24270.1"/>
    <property type="molecule type" value="Genomic_DNA"/>
</dbReference>
<name>A0A402AYT6_9CHLR</name>
<evidence type="ECO:0000313" key="1">
    <source>
        <dbReference type="EMBL" id="GCE24270.1"/>
    </source>
</evidence>
<dbReference type="AlphaFoldDB" id="A0A402AYT6"/>
<gene>
    <name evidence="1" type="ORF">KDK_80700</name>
</gene>
<protein>
    <recommendedName>
        <fullName evidence="3">Zinc finger Ogr/Delta-type domain-containing protein</fullName>
    </recommendedName>
</protein>
<reference evidence="2" key="1">
    <citation type="submission" date="2018-12" db="EMBL/GenBank/DDBJ databases">
        <title>Tengunoibacter tsumagoiensis gen. nov., sp. nov., Dictyobacter kobayashii sp. nov., D. alpinus sp. nov., and D. joshuensis sp. nov. and description of Dictyobacteraceae fam. nov. within the order Ktedonobacterales isolated from Tengu-no-mugimeshi.</title>
        <authorList>
            <person name="Wang C.M."/>
            <person name="Zheng Y."/>
            <person name="Sakai Y."/>
            <person name="Toyoda A."/>
            <person name="Minakuchi Y."/>
            <person name="Abe K."/>
            <person name="Yokota A."/>
            <person name="Yabe S."/>
        </authorList>
    </citation>
    <scope>NUCLEOTIDE SEQUENCE [LARGE SCALE GENOMIC DNA]</scope>
    <source>
        <strain evidence="2">Uno11</strain>
    </source>
</reference>
<dbReference type="RefSeq" id="WP_126557517.1">
    <property type="nucleotide sequence ID" value="NZ_BIFS01000002.1"/>
</dbReference>